<gene>
    <name evidence="8" type="ORF">HNR39_004504</name>
</gene>
<keyword evidence="2" id="KW-0813">Transport</keyword>
<dbReference type="PANTHER" id="PTHR43568:SF1">
    <property type="entry name" value="P PROTEIN"/>
    <property type="match status" value="1"/>
</dbReference>
<dbReference type="GO" id="GO:0055085">
    <property type="term" value="P:transmembrane transport"/>
    <property type="evidence" value="ECO:0007669"/>
    <property type="project" value="InterPro"/>
</dbReference>
<evidence type="ECO:0000256" key="6">
    <source>
        <dbReference type="SAM" id="Phobius"/>
    </source>
</evidence>
<evidence type="ECO:0000256" key="4">
    <source>
        <dbReference type="ARBA" id="ARBA00022989"/>
    </source>
</evidence>
<keyword evidence="4 6" id="KW-1133">Transmembrane helix</keyword>
<feature type="domain" description="Citrate transporter-like" evidence="7">
    <location>
        <begin position="47"/>
        <end position="319"/>
    </location>
</feature>
<feature type="transmembrane region" description="Helical" evidence="6">
    <location>
        <begin position="298"/>
        <end position="321"/>
    </location>
</feature>
<dbReference type="GO" id="GO:0016020">
    <property type="term" value="C:membrane"/>
    <property type="evidence" value="ECO:0007669"/>
    <property type="project" value="UniProtKB-SubCell"/>
</dbReference>
<reference evidence="8 9" key="1">
    <citation type="submission" date="2020-08" db="EMBL/GenBank/DDBJ databases">
        <title>Genomic Encyclopedia of Type Strains, Phase IV (KMG-IV): sequencing the most valuable type-strain genomes for metagenomic binning, comparative biology and taxonomic classification.</title>
        <authorList>
            <person name="Goeker M."/>
        </authorList>
    </citation>
    <scope>NUCLEOTIDE SEQUENCE [LARGE SCALE GENOMIC DNA]</scope>
    <source>
        <strain evidence="8 9">DSM 23240</strain>
    </source>
</reference>
<evidence type="ECO:0000256" key="2">
    <source>
        <dbReference type="ARBA" id="ARBA00022448"/>
    </source>
</evidence>
<dbReference type="EMBL" id="JACHHQ010000019">
    <property type="protein sequence ID" value="MBB5202634.1"/>
    <property type="molecule type" value="Genomic_DNA"/>
</dbReference>
<evidence type="ECO:0000256" key="5">
    <source>
        <dbReference type="ARBA" id="ARBA00023136"/>
    </source>
</evidence>
<organism evidence="8 9">
    <name type="scientific">Glaciimonas immobilis</name>
    <dbReference type="NCBI Taxonomy" id="728004"/>
    <lineage>
        <taxon>Bacteria</taxon>
        <taxon>Pseudomonadati</taxon>
        <taxon>Pseudomonadota</taxon>
        <taxon>Betaproteobacteria</taxon>
        <taxon>Burkholderiales</taxon>
        <taxon>Oxalobacteraceae</taxon>
        <taxon>Glaciimonas</taxon>
    </lineage>
</organism>
<comment type="caution">
    <text evidence="8">The sequence shown here is derived from an EMBL/GenBank/DDBJ whole genome shotgun (WGS) entry which is preliminary data.</text>
</comment>
<dbReference type="PANTHER" id="PTHR43568">
    <property type="entry name" value="P PROTEIN"/>
    <property type="match status" value="1"/>
</dbReference>
<feature type="transmembrane region" description="Helical" evidence="6">
    <location>
        <begin position="28"/>
        <end position="45"/>
    </location>
</feature>
<feature type="transmembrane region" description="Helical" evidence="6">
    <location>
        <begin position="362"/>
        <end position="383"/>
    </location>
</feature>
<keyword evidence="9" id="KW-1185">Reference proteome</keyword>
<feature type="transmembrane region" description="Helical" evidence="6">
    <location>
        <begin position="175"/>
        <end position="197"/>
    </location>
</feature>
<sequence>MTSTIESNSAVSAPAAIPSFFATLRSDYFFWILFSLFVLLTAFAPNKIAEYPGLVDWPTIATLAGLLALTKGVELSGYLSHLGAQLTALMPTERALAVFLVLATALLSMLLTNDVGLFVMVPLTLSLRTTIKLPLTRLIIFEALAANAGSALTPIGNPQNLFLWQLSHLSFERYVLAMLPMVSILMIPLVLLTLVAFPGVKLAVEKDRAKSLVNKKLLFLSLILYVPFLVFTDLHFAIPAVLVVIGIYLIVHRTVVARIDWALLLVFILMFVDLRLVAQLPLVHVWAEAVGLAHPERLYFAGIVASQLISNVPAAILLAEYSRDWRLIAYAVNVGGFGFMLGSLANIIALRMTPDKRAWITFHAYSIPFLLIAAGLVYVWLFVG</sequence>
<protein>
    <submittedName>
        <fullName evidence="8">Di/tricarboxylate transporter</fullName>
    </submittedName>
</protein>
<feature type="transmembrane region" description="Helical" evidence="6">
    <location>
        <begin position="262"/>
        <end position="286"/>
    </location>
</feature>
<evidence type="ECO:0000313" key="9">
    <source>
        <dbReference type="Proteomes" id="UP000571084"/>
    </source>
</evidence>
<keyword evidence="5 6" id="KW-0472">Membrane</keyword>
<feature type="transmembrane region" description="Helical" evidence="6">
    <location>
        <begin position="57"/>
        <end position="79"/>
    </location>
</feature>
<comment type="subcellular location">
    <subcellularLocation>
        <location evidence="1">Membrane</location>
        <topology evidence="1">Multi-pass membrane protein</topology>
    </subcellularLocation>
</comment>
<feature type="transmembrane region" description="Helical" evidence="6">
    <location>
        <begin position="327"/>
        <end position="350"/>
    </location>
</feature>
<evidence type="ECO:0000256" key="1">
    <source>
        <dbReference type="ARBA" id="ARBA00004141"/>
    </source>
</evidence>
<dbReference type="AlphaFoldDB" id="A0A840S198"/>
<dbReference type="RefSeq" id="WP_168057419.1">
    <property type="nucleotide sequence ID" value="NZ_JAAOZT010000023.1"/>
</dbReference>
<name>A0A840S198_9BURK</name>
<keyword evidence="3 6" id="KW-0812">Transmembrane</keyword>
<proteinExistence type="predicted"/>
<dbReference type="Proteomes" id="UP000571084">
    <property type="component" value="Unassembled WGS sequence"/>
</dbReference>
<evidence type="ECO:0000259" key="7">
    <source>
        <dbReference type="Pfam" id="PF03600"/>
    </source>
</evidence>
<dbReference type="InterPro" id="IPR051475">
    <property type="entry name" value="Diverse_Ion_Transporter"/>
</dbReference>
<dbReference type="Pfam" id="PF03600">
    <property type="entry name" value="CitMHS"/>
    <property type="match status" value="1"/>
</dbReference>
<accession>A0A840S198</accession>
<dbReference type="InterPro" id="IPR004680">
    <property type="entry name" value="Cit_transptr-like_dom"/>
</dbReference>
<evidence type="ECO:0000256" key="3">
    <source>
        <dbReference type="ARBA" id="ARBA00022692"/>
    </source>
</evidence>
<evidence type="ECO:0000313" key="8">
    <source>
        <dbReference type="EMBL" id="MBB5202634.1"/>
    </source>
</evidence>
<feature type="transmembrane region" description="Helical" evidence="6">
    <location>
        <begin position="217"/>
        <end position="250"/>
    </location>
</feature>
<feature type="transmembrane region" description="Helical" evidence="6">
    <location>
        <begin position="99"/>
        <end position="123"/>
    </location>
</feature>